<dbReference type="Pfam" id="PF02656">
    <property type="entry name" value="DUF202"/>
    <property type="match status" value="1"/>
</dbReference>
<evidence type="ECO:0000256" key="5">
    <source>
        <dbReference type="SAM" id="Phobius"/>
    </source>
</evidence>
<dbReference type="GO" id="GO:0012505">
    <property type="term" value="C:endomembrane system"/>
    <property type="evidence" value="ECO:0007669"/>
    <property type="project" value="UniProtKB-SubCell"/>
</dbReference>
<evidence type="ECO:0000256" key="1">
    <source>
        <dbReference type="ARBA" id="ARBA00004127"/>
    </source>
</evidence>
<keyword evidence="2 5" id="KW-0812">Transmembrane</keyword>
<evidence type="ECO:0000313" key="7">
    <source>
        <dbReference type="EMBL" id="CAD8752019.1"/>
    </source>
</evidence>
<evidence type="ECO:0000256" key="3">
    <source>
        <dbReference type="ARBA" id="ARBA00022989"/>
    </source>
</evidence>
<dbReference type="PANTHER" id="PTHR46140:SF1">
    <property type="entry name" value="VACUOLAR TRANSPORTER CHAPERONE COMPLEX SUBUNIT 4-RELATED"/>
    <property type="match status" value="1"/>
</dbReference>
<dbReference type="AlphaFoldDB" id="A0A6T8NI82"/>
<sequence>MSCLACCGEPPNSTGYIDPKTFLANERTFISWLHMSTTLGTVATALVALGTASSATLAATQILASALLLTAIIFCFHSMRTFDHRNRVIRRRADMTEFDDFWGPATVATCLLASWASVFALTLVKLGANDSVHASLKVWLNPSLAGNDV</sequence>
<dbReference type="EMBL" id="HBFX01041959">
    <property type="protein sequence ID" value="CAD8974242.1"/>
    <property type="molecule type" value="Transcribed_RNA"/>
</dbReference>
<organism evidence="7">
    <name type="scientific">Hemiselmis andersenii</name>
    <name type="common">Cryptophyte alga</name>
    <dbReference type="NCBI Taxonomy" id="464988"/>
    <lineage>
        <taxon>Eukaryota</taxon>
        <taxon>Cryptophyceae</taxon>
        <taxon>Cryptomonadales</taxon>
        <taxon>Hemiselmidaceae</taxon>
        <taxon>Hemiselmis</taxon>
    </lineage>
</organism>
<evidence type="ECO:0000256" key="2">
    <source>
        <dbReference type="ARBA" id="ARBA00022692"/>
    </source>
</evidence>
<reference evidence="7" key="1">
    <citation type="submission" date="2021-01" db="EMBL/GenBank/DDBJ databases">
        <authorList>
            <person name="Corre E."/>
            <person name="Pelletier E."/>
            <person name="Niang G."/>
            <person name="Scheremetjew M."/>
            <person name="Finn R."/>
            <person name="Kale V."/>
            <person name="Holt S."/>
            <person name="Cochrane G."/>
            <person name="Meng A."/>
            <person name="Brown T."/>
            <person name="Cohen L."/>
        </authorList>
    </citation>
    <scope>NUCLEOTIDE SEQUENCE</scope>
    <source>
        <strain evidence="7">CCMP441</strain>
        <strain evidence="8">CCMP644</strain>
    </source>
</reference>
<feature type="transmembrane region" description="Helical" evidence="5">
    <location>
        <begin position="58"/>
        <end position="80"/>
    </location>
</feature>
<evidence type="ECO:0000256" key="4">
    <source>
        <dbReference type="ARBA" id="ARBA00023136"/>
    </source>
</evidence>
<evidence type="ECO:0000313" key="8">
    <source>
        <dbReference type="EMBL" id="CAD8974242.1"/>
    </source>
</evidence>
<feature type="domain" description="DUF202" evidence="6">
    <location>
        <begin position="20"/>
        <end position="86"/>
    </location>
</feature>
<dbReference type="EMBL" id="HBFK01030470">
    <property type="protein sequence ID" value="CAD8752019.1"/>
    <property type="molecule type" value="Transcribed_RNA"/>
</dbReference>
<proteinExistence type="predicted"/>
<keyword evidence="3 5" id="KW-1133">Transmembrane helix</keyword>
<comment type="subcellular location">
    <subcellularLocation>
        <location evidence="1">Endomembrane system</location>
        <topology evidence="1">Multi-pass membrane protein</topology>
    </subcellularLocation>
</comment>
<name>A0A6T8NI82_HEMAN</name>
<evidence type="ECO:0000259" key="6">
    <source>
        <dbReference type="Pfam" id="PF02656"/>
    </source>
</evidence>
<dbReference type="InterPro" id="IPR003807">
    <property type="entry name" value="DUF202"/>
</dbReference>
<feature type="transmembrane region" description="Helical" evidence="5">
    <location>
        <begin position="29"/>
        <end position="52"/>
    </location>
</feature>
<dbReference type="PANTHER" id="PTHR46140">
    <property type="entry name" value="VACUOLAR TRANSPORTER CHAPERONE 1-RELATED"/>
    <property type="match status" value="1"/>
</dbReference>
<feature type="transmembrane region" description="Helical" evidence="5">
    <location>
        <begin position="101"/>
        <end position="124"/>
    </location>
</feature>
<protein>
    <recommendedName>
        <fullName evidence="6">DUF202 domain-containing protein</fullName>
    </recommendedName>
</protein>
<accession>A0A6T8NI82</accession>
<dbReference type="InterPro" id="IPR051572">
    <property type="entry name" value="VTC_Complex_Subunit"/>
</dbReference>
<gene>
    <name evidence="8" type="ORF">HAND00432_LOCUS25244</name>
    <name evidence="7" type="ORF">HAND1043_LOCUS18525</name>
</gene>
<keyword evidence="4 5" id="KW-0472">Membrane</keyword>